<comment type="caution">
    <text evidence="2">The sequence shown here is derived from an EMBL/GenBank/DDBJ whole genome shotgun (WGS) entry which is preliminary data.</text>
</comment>
<evidence type="ECO:0000256" key="1">
    <source>
        <dbReference type="ARBA" id="ARBA00023125"/>
    </source>
</evidence>
<dbReference type="GO" id="GO:0003677">
    <property type="term" value="F:DNA binding"/>
    <property type="evidence" value="ECO:0007669"/>
    <property type="project" value="UniProtKB-KW"/>
</dbReference>
<name>A0A2J7TCE0_METSI</name>
<proteinExistence type="predicted"/>
<evidence type="ECO:0000313" key="3">
    <source>
        <dbReference type="Proteomes" id="UP000236286"/>
    </source>
</evidence>
<sequence>MDTRNARLKLVERREPYWTVISAGCAIGYRRGSNGGTWIARLRSDEGKQIYKSIGAADDAGDADGLNCFSFAQAKERARSFFGQKTRELAGEGEPHAGRYTVEAALLDYLQARERRGSKGVRADSYAAKARIIPELGAIEISKLTTKRIRDWHEQLASSAKFVRTRKGAAEQATNSFADGNQEGGAVAAQRRIAC</sequence>
<dbReference type="EMBL" id="PDZR01000032">
    <property type="protein sequence ID" value="PNG24432.1"/>
    <property type="molecule type" value="Genomic_DNA"/>
</dbReference>
<dbReference type="InterPro" id="IPR010998">
    <property type="entry name" value="Integrase_recombinase_N"/>
</dbReference>
<evidence type="ECO:0000313" key="2">
    <source>
        <dbReference type="EMBL" id="PNG24432.1"/>
    </source>
</evidence>
<gene>
    <name evidence="2" type="ORF">CR492_18590</name>
</gene>
<protein>
    <submittedName>
        <fullName evidence="2">Uncharacterized protein</fullName>
    </submittedName>
</protein>
<dbReference type="Proteomes" id="UP000236286">
    <property type="component" value="Unassembled WGS sequence"/>
</dbReference>
<dbReference type="Gene3D" id="1.10.150.130">
    <property type="match status" value="1"/>
</dbReference>
<accession>A0A2J7TCE0</accession>
<keyword evidence="1" id="KW-0238">DNA-binding</keyword>
<dbReference type="AlphaFoldDB" id="A0A2J7TCE0"/>
<reference evidence="2 3" key="1">
    <citation type="submission" date="2017-10" db="EMBL/GenBank/DDBJ databases">
        <title>Genome announcement of Methylocella silvestris TVC from permafrost.</title>
        <authorList>
            <person name="Wang J."/>
            <person name="Geng K."/>
            <person name="Ul-Haque F."/>
            <person name="Crombie A.T."/>
            <person name="Street L.E."/>
            <person name="Wookey P.A."/>
            <person name="Murrell J.C."/>
            <person name="Pratscher J."/>
        </authorList>
    </citation>
    <scope>NUCLEOTIDE SEQUENCE [LARGE SCALE GENOMIC DNA]</scope>
    <source>
        <strain evidence="2 3">TVC</strain>
    </source>
</reference>
<organism evidence="2 3">
    <name type="scientific">Methylocella silvestris</name>
    <dbReference type="NCBI Taxonomy" id="199596"/>
    <lineage>
        <taxon>Bacteria</taxon>
        <taxon>Pseudomonadati</taxon>
        <taxon>Pseudomonadota</taxon>
        <taxon>Alphaproteobacteria</taxon>
        <taxon>Hyphomicrobiales</taxon>
        <taxon>Beijerinckiaceae</taxon>
        <taxon>Methylocella</taxon>
    </lineage>
</organism>